<reference evidence="1 2" key="1">
    <citation type="submission" date="2017-02" db="EMBL/GenBank/DDBJ databases">
        <title>Vagococcus cremeus sp. nov., isolated from the small intestine of a marten, Martes flavigula.</title>
        <authorList>
            <person name="Tak E.J."/>
            <person name="Bae J.-W."/>
        </authorList>
    </citation>
    <scope>NUCLEOTIDE SEQUENCE [LARGE SCALE GENOMIC DNA]</scope>
    <source>
        <strain evidence="1 2">D7T301</strain>
    </source>
</reference>
<dbReference type="SUPFAM" id="SSF50814">
    <property type="entry name" value="Lipocalins"/>
    <property type="match status" value="1"/>
</dbReference>
<evidence type="ECO:0008006" key="3">
    <source>
        <dbReference type="Google" id="ProtNLM"/>
    </source>
</evidence>
<dbReference type="Gene3D" id="2.40.128.20">
    <property type="match status" value="1"/>
</dbReference>
<gene>
    <name evidence="1" type="ORF">BW731_10340</name>
</gene>
<sequence>MSQREKTPVNILVKTEVTQEGELKEFLIDVNGHMVVINDVLYLRYEELLEGIDKPVPVTIKVLPDGDVTLIRSGEVKMKLNFSFEERRETTYSTPYGMMSISTLTNHLHISLKDNPTSGDIAIDYDLFAGEEKLGTYHLVINFTA</sequence>
<evidence type="ECO:0000313" key="1">
    <source>
        <dbReference type="EMBL" id="OPF88538.1"/>
    </source>
</evidence>
<comment type="caution">
    <text evidence="1">The sequence shown here is derived from an EMBL/GenBank/DDBJ whole genome shotgun (WGS) entry which is preliminary data.</text>
</comment>
<protein>
    <recommendedName>
        <fullName evidence="3">DUF1934 domain-containing protein</fullName>
    </recommendedName>
</protein>
<organism evidence="1 2">
    <name type="scientific">Vagococcus martis</name>
    <dbReference type="NCBI Taxonomy" id="1768210"/>
    <lineage>
        <taxon>Bacteria</taxon>
        <taxon>Bacillati</taxon>
        <taxon>Bacillota</taxon>
        <taxon>Bacilli</taxon>
        <taxon>Lactobacillales</taxon>
        <taxon>Enterococcaceae</taxon>
        <taxon>Vagococcus</taxon>
    </lineage>
</organism>
<dbReference type="RefSeq" id="WP_079347911.1">
    <property type="nucleotide sequence ID" value="NZ_MVAB01000001.1"/>
</dbReference>
<dbReference type="InterPro" id="IPR012674">
    <property type="entry name" value="Calycin"/>
</dbReference>
<dbReference type="Pfam" id="PF09148">
    <property type="entry name" value="DUF1934"/>
    <property type="match status" value="1"/>
</dbReference>
<name>A0A1V4DJ96_9ENTE</name>
<dbReference type="AlphaFoldDB" id="A0A1V4DJ96"/>
<proteinExistence type="predicted"/>
<keyword evidence="2" id="KW-1185">Reference proteome</keyword>
<dbReference type="InterPro" id="IPR015231">
    <property type="entry name" value="DUF1934"/>
</dbReference>
<dbReference type="Proteomes" id="UP000189970">
    <property type="component" value="Unassembled WGS sequence"/>
</dbReference>
<evidence type="ECO:0000313" key="2">
    <source>
        <dbReference type="Proteomes" id="UP000189970"/>
    </source>
</evidence>
<dbReference type="EMBL" id="MVAB01000001">
    <property type="protein sequence ID" value="OPF88538.1"/>
    <property type="molecule type" value="Genomic_DNA"/>
</dbReference>
<accession>A0A1V4DJ96</accession>